<evidence type="ECO:0000256" key="1">
    <source>
        <dbReference type="ARBA" id="ARBA00010555"/>
    </source>
</evidence>
<feature type="compositionally biased region" description="Basic and acidic residues" evidence="8">
    <location>
        <begin position="159"/>
        <end position="168"/>
    </location>
</feature>
<feature type="domain" description="Calcineurin-like phosphoesterase" evidence="9">
    <location>
        <begin position="1"/>
        <end position="92"/>
    </location>
</feature>
<dbReference type="SUPFAM" id="SSF56300">
    <property type="entry name" value="Metallo-dependent phosphatases"/>
    <property type="match status" value="1"/>
</dbReference>
<dbReference type="GO" id="GO:0006260">
    <property type="term" value="P:DNA replication"/>
    <property type="evidence" value="ECO:0007669"/>
    <property type="project" value="UniProtKB-KW"/>
</dbReference>
<evidence type="ECO:0000313" key="11">
    <source>
        <dbReference type="EMBL" id="MBA5635656.1"/>
    </source>
</evidence>
<dbReference type="PANTHER" id="PTHR30337:SF0">
    <property type="entry name" value="NUCLEASE SBCCD SUBUNIT D"/>
    <property type="match status" value="1"/>
</dbReference>
<comment type="caution">
    <text evidence="11">The sequence shown here is derived from an EMBL/GenBank/DDBJ whole genome shotgun (WGS) entry which is preliminary data.</text>
</comment>
<evidence type="ECO:0000313" key="12">
    <source>
        <dbReference type="Proteomes" id="UP000534388"/>
    </source>
</evidence>
<accession>A0A7W2ENB7</accession>
<organism evidence="11 12">
    <name type="scientific">Rugamonas brunnea</name>
    <dbReference type="NCBI Taxonomy" id="2758569"/>
    <lineage>
        <taxon>Bacteria</taxon>
        <taxon>Pseudomonadati</taxon>
        <taxon>Pseudomonadota</taxon>
        <taxon>Betaproteobacteria</taxon>
        <taxon>Burkholderiales</taxon>
        <taxon>Oxalobacteraceae</taxon>
        <taxon>Telluria group</taxon>
        <taxon>Rugamonas</taxon>
    </lineage>
</organism>
<evidence type="ECO:0000256" key="4">
    <source>
        <dbReference type="ARBA" id="ARBA00022722"/>
    </source>
</evidence>
<dbReference type="InterPro" id="IPR041796">
    <property type="entry name" value="Mre11_N"/>
</dbReference>
<dbReference type="InterPro" id="IPR004843">
    <property type="entry name" value="Calcineurin-like_PHP"/>
</dbReference>
<protein>
    <recommendedName>
        <fullName evidence="3 7">Nuclease SbcCD subunit D</fullName>
    </recommendedName>
</protein>
<comment type="similarity">
    <text evidence="1 7">Belongs to the SbcD family.</text>
</comment>
<dbReference type="GO" id="GO:0006310">
    <property type="term" value="P:DNA recombination"/>
    <property type="evidence" value="ECO:0007669"/>
    <property type="project" value="UniProtKB-KW"/>
</dbReference>
<dbReference type="InterPro" id="IPR029052">
    <property type="entry name" value="Metallo-depent_PP-like"/>
</dbReference>
<comment type="function">
    <text evidence="7">SbcCD cleaves DNA hairpin structures. These structures can inhibit DNA replication and are intermediates in certain DNA recombination reactions. The complex acts as a 3'-&gt;5' double strand exonuclease that can open hairpins. It also has a 5' single-strand endonuclease activity.</text>
</comment>
<dbReference type="GO" id="GO:0008408">
    <property type="term" value="F:3'-5' exonuclease activity"/>
    <property type="evidence" value="ECO:0007669"/>
    <property type="project" value="InterPro"/>
</dbReference>
<dbReference type="NCBIfam" id="TIGR00619">
    <property type="entry name" value="sbcd"/>
    <property type="match status" value="1"/>
</dbReference>
<keyword evidence="7" id="KW-0255">Endonuclease</keyword>
<evidence type="ECO:0000256" key="3">
    <source>
        <dbReference type="ARBA" id="ARBA00013365"/>
    </source>
</evidence>
<dbReference type="Pfam" id="PF12320">
    <property type="entry name" value="SbcD_C"/>
    <property type="match status" value="1"/>
</dbReference>
<dbReference type="PANTHER" id="PTHR30337">
    <property type="entry name" value="COMPONENT OF ATP-DEPENDENT DSDNA EXONUCLEASE"/>
    <property type="match status" value="1"/>
</dbReference>
<keyword evidence="5 7" id="KW-0378">Hydrolase</keyword>
<comment type="subunit">
    <text evidence="2 7">Heterodimer of SbcC and SbcD.</text>
</comment>
<evidence type="ECO:0000256" key="2">
    <source>
        <dbReference type="ARBA" id="ARBA00011322"/>
    </source>
</evidence>
<dbReference type="InterPro" id="IPR004593">
    <property type="entry name" value="SbcD"/>
</dbReference>
<reference evidence="11 12" key="1">
    <citation type="submission" date="2020-07" db="EMBL/GenBank/DDBJ databases">
        <title>Novel species isolated from subtropical streams in China.</title>
        <authorList>
            <person name="Lu H."/>
        </authorList>
    </citation>
    <scope>NUCLEOTIDE SEQUENCE [LARGE SCALE GENOMIC DNA]</scope>
    <source>
        <strain evidence="11 12">LX20W</strain>
    </source>
</reference>
<sequence length="454" mass="48367">MRLLHTSDWHLGQSLHNFDRAYEHQCFLDWLLDTLVAQQVDALLIAGDVFDNANPSAASQHQLYRFLRQASERVPHLNLIVIAGNHDSPGRLEAPGPLLEAHGTRVVGSVRRGADGEIDLEQLVLPLTDRDGAVRAWCLAVPFLRPGDVPRVSAAAGTREADDVRAAESGDTGTMGSGSTETAAAGDAGAAEAPAPEQQQAGDPYLAGIALLYQQALALAEARRQPGQAIVAMGHCHMVDGQMSNDSERRIVIGGTEMLPAGIFGPAIAYAALGHLHLAQAVGKQQHIRYCGSPIPLSFAEVGYQHQVLLIDVADEQVSAITPLPAPRAVPLLRIPAKPAPLAQVLEELAALAPAPAEPHAQPLLEVRVLLDAPEPGLRARIEEALDGKPVRLAKIETSSAAREASQHDPAMTLDQLAQLKPDDIFKRLYAQKFGNDAPADQLSAFAELMLPGA</sequence>
<feature type="domain" description="Nuclease SbcCD subunit D C-terminal" evidence="10">
    <location>
        <begin position="329"/>
        <end position="433"/>
    </location>
</feature>
<dbReference type="InterPro" id="IPR026843">
    <property type="entry name" value="SbcD_C"/>
</dbReference>
<dbReference type="RefSeq" id="WP_182159193.1">
    <property type="nucleotide sequence ID" value="NZ_JACEZT010000001.1"/>
</dbReference>
<dbReference type="EMBL" id="JACEZT010000001">
    <property type="protein sequence ID" value="MBA5635656.1"/>
    <property type="molecule type" value="Genomic_DNA"/>
</dbReference>
<evidence type="ECO:0000256" key="6">
    <source>
        <dbReference type="ARBA" id="ARBA00022839"/>
    </source>
</evidence>
<name>A0A7W2ENB7_9BURK</name>
<dbReference type="Proteomes" id="UP000534388">
    <property type="component" value="Unassembled WGS sequence"/>
</dbReference>
<gene>
    <name evidence="7" type="primary">sbcD</name>
    <name evidence="11" type="ORF">H3H37_01090</name>
</gene>
<evidence type="ECO:0000256" key="8">
    <source>
        <dbReference type="SAM" id="MobiDB-lite"/>
    </source>
</evidence>
<dbReference type="CDD" id="cd00840">
    <property type="entry name" value="MPP_Mre11_N"/>
    <property type="match status" value="1"/>
</dbReference>
<keyword evidence="6 7" id="KW-0269">Exonuclease</keyword>
<keyword evidence="7" id="KW-0233">DNA recombination</keyword>
<evidence type="ECO:0000259" key="9">
    <source>
        <dbReference type="Pfam" id="PF00149"/>
    </source>
</evidence>
<proteinExistence type="inferred from homology"/>
<dbReference type="GO" id="GO:0004519">
    <property type="term" value="F:endonuclease activity"/>
    <property type="evidence" value="ECO:0007669"/>
    <property type="project" value="UniProtKB-KW"/>
</dbReference>
<dbReference type="Gene3D" id="3.60.21.10">
    <property type="match status" value="1"/>
</dbReference>
<keyword evidence="7" id="KW-0235">DNA replication</keyword>
<dbReference type="Pfam" id="PF00149">
    <property type="entry name" value="Metallophos"/>
    <property type="match status" value="1"/>
</dbReference>
<evidence type="ECO:0000256" key="7">
    <source>
        <dbReference type="RuleBase" id="RU363069"/>
    </source>
</evidence>
<dbReference type="AlphaFoldDB" id="A0A7W2ENB7"/>
<evidence type="ECO:0000256" key="5">
    <source>
        <dbReference type="ARBA" id="ARBA00022801"/>
    </source>
</evidence>
<keyword evidence="4 7" id="KW-0540">Nuclease</keyword>
<dbReference type="InterPro" id="IPR050535">
    <property type="entry name" value="DNA_Repair-Maintenance_Comp"/>
</dbReference>
<feature type="compositionally biased region" description="Low complexity" evidence="8">
    <location>
        <begin position="169"/>
        <end position="199"/>
    </location>
</feature>
<keyword evidence="12" id="KW-1185">Reference proteome</keyword>
<evidence type="ECO:0000259" key="10">
    <source>
        <dbReference type="Pfam" id="PF12320"/>
    </source>
</evidence>
<feature type="region of interest" description="Disordered" evidence="8">
    <location>
        <begin position="153"/>
        <end position="199"/>
    </location>
</feature>